<feature type="non-terminal residue" evidence="3">
    <location>
        <position position="1"/>
    </location>
</feature>
<dbReference type="OrthoDB" id="5967843at2759"/>
<dbReference type="InterPro" id="IPR027417">
    <property type="entry name" value="P-loop_NTPase"/>
</dbReference>
<comment type="caution">
    <text evidence="3">The sequence shown here is derived from an EMBL/GenBank/DDBJ whole genome shotgun (WGS) entry which is preliminary data.</text>
</comment>
<evidence type="ECO:0000313" key="3">
    <source>
        <dbReference type="EMBL" id="KAJ2931088.1"/>
    </source>
</evidence>
<dbReference type="PANTHER" id="PTHR10039">
    <property type="entry name" value="AMELOGENIN"/>
    <property type="match status" value="1"/>
</dbReference>
<dbReference type="PANTHER" id="PTHR10039:SF14">
    <property type="entry name" value="NACHT DOMAIN-CONTAINING PROTEIN"/>
    <property type="match status" value="1"/>
</dbReference>
<keyword evidence="1" id="KW-0677">Repeat</keyword>
<name>A0A9W8MJ96_9AGAR</name>
<accession>A0A9W8MJ96</accession>
<feature type="domain" description="Nephrocystin 3-like N-terminal" evidence="2">
    <location>
        <begin position="71"/>
        <end position="245"/>
    </location>
</feature>
<dbReference type="Pfam" id="PF24883">
    <property type="entry name" value="NPHP3_N"/>
    <property type="match status" value="1"/>
</dbReference>
<evidence type="ECO:0000259" key="2">
    <source>
        <dbReference type="Pfam" id="PF24883"/>
    </source>
</evidence>
<proteinExistence type="predicted"/>
<dbReference type="AlphaFoldDB" id="A0A9W8MJ96"/>
<dbReference type="SUPFAM" id="SSF52540">
    <property type="entry name" value="P-loop containing nucleoside triphosphate hydrolases"/>
    <property type="match status" value="1"/>
</dbReference>
<evidence type="ECO:0000313" key="4">
    <source>
        <dbReference type="Proteomes" id="UP001140091"/>
    </source>
</evidence>
<dbReference type="Proteomes" id="UP001140091">
    <property type="component" value="Unassembled WGS sequence"/>
</dbReference>
<keyword evidence="4" id="KW-1185">Reference proteome</keyword>
<dbReference type="InterPro" id="IPR056884">
    <property type="entry name" value="NPHP3-like_N"/>
</dbReference>
<dbReference type="EMBL" id="JANBPK010000811">
    <property type="protein sequence ID" value="KAJ2931088.1"/>
    <property type="molecule type" value="Genomic_DNA"/>
</dbReference>
<protein>
    <recommendedName>
        <fullName evidence="2">Nephrocystin 3-like N-terminal domain-containing protein</fullName>
    </recommendedName>
</protein>
<organism evidence="3 4">
    <name type="scientific">Candolleomyces eurysporus</name>
    <dbReference type="NCBI Taxonomy" id="2828524"/>
    <lineage>
        <taxon>Eukaryota</taxon>
        <taxon>Fungi</taxon>
        <taxon>Dikarya</taxon>
        <taxon>Basidiomycota</taxon>
        <taxon>Agaricomycotina</taxon>
        <taxon>Agaricomycetes</taxon>
        <taxon>Agaricomycetidae</taxon>
        <taxon>Agaricales</taxon>
        <taxon>Agaricineae</taxon>
        <taxon>Psathyrellaceae</taxon>
        <taxon>Candolleomyces</taxon>
    </lineage>
</organism>
<dbReference type="Gene3D" id="3.40.50.300">
    <property type="entry name" value="P-loop containing nucleotide triphosphate hydrolases"/>
    <property type="match status" value="1"/>
</dbReference>
<evidence type="ECO:0000256" key="1">
    <source>
        <dbReference type="ARBA" id="ARBA00022737"/>
    </source>
</evidence>
<gene>
    <name evidence="3" type="ORF">H1R20_g6008</name>
</gene>
<sequence length="497" mass="55468">MRDLRHTSTSIGVAQNVIVNAQPSAFAPPSLGVDGWKALLAETAPNALHDSKARYDPPKCDEDTRVEVISEITNWIEDRESPQRLLCMTGAAGAGKSALQQTVAEFCSGSNILGSTYFFSASDPTRNTTPSLVPTIASQLGRANPGLKEHIGLAVEEDPHIFSKTLRCQMAALIRDPVRCLRRAGKLDLASFRYVILVDGIDECRGEDIQGEARQDEDCQTEILMAVKECLLDDDLPFRIFIASRPECAIHDALQSGGALHELAYHIQLSDHYDATADIRRYLQRRLQDLGLRSRDPRARSGGWFSEKDIEKLVIAASGQFIFAATVVRYLSERRSSPVDRLKIILTWTPAHNRSARPFEKLDLLYYSILSTAKMAYESVDTHSEHDFLLLFRAYQINATHGFNDMDVSGPMLSLPNKELNAFLHVADDILISDLRSLVTTRPHPGGPILHLYHKSFSDFLNTESRSKDLFVPSARVQSYLAKCYLQNVLQCPELRA</sequence>
<reference evidence="3" key="1">
    <citation type="submission" date="2022-06" db="EMBL/GenBank/DDBJ databases">
        <title>Genome Sequence of Candolleomyces eurysporus.</title>
        <authorList>
            <person name="Buettner E."/>
        </authorList>
    </citation>
    <scope>NUCLEOTIDE SEQUENCE</scope>
    <source>
        <strain evidence="3">VTCC 930004</strain>
    </source>
</reference>